<dbReference type="PANTHER" id="PTHR36174">
    <property type="entry name" value="LIPID II:GLYCINE GLYCYLTRANSFERASE"/>
    <property type="match status" value="1"/>
</dbReference>
<evidence type="ECO:0000256" key="1">
    <source>
        <dbReference type="ARBA" id="ARBA00009943"/>
    </source>
</evidence>
<evidence type="ECO:0000256" key="3">
    <source>
        <dbReference type="ARBA" id="ARBA00022960"/>
    </source>
</evidence>
<dbReference type="InterPro" id="IPR003447">
    <property type="entry name" value="FEMABX"/>
</dbReference>
<evidence type="ECO:0000256" key="5">
    <source>
        <dbReference type="ARBA" id="ARBA00023315"/>
    </source>
</evidence>
<dbReference type="Proteomes" id="UP000176527">
    <property type="component" value="Unassembled WGS sequence"/>
</dbReference>
<evidence type="ECO:0000313" key="7">
    <source>
        <dbReference type="EMBL" id="OGE38713.1"/>
    </source>
</evidence>
<evidence type="ECO:0000313" key="8">
    <source>
        <dbReference type="Proteomes" id="UP000176527"/>
    </source>
</evidence>
<dbReference type="InterPro" id="IPR050644">
    <property type="entry name" value="PG_Glycine_Bridge_Synth"/>
</dbReference>
<organism evidence="7 8">
    <name type="scientific">Candidatus Daviesbacteria bacterium RIFCSPHIGHO2_12_FULL_37_11</name>
    <dbReference type="NCBI Taxonomy" id="1797777"/>
    <lineage>
        <taxon>Bacteria</taxon>
        <taxon>Candidatus Daviesiibacteriota</taxon>
    </lineage>
</organism>
<evidence type="ECO:0000256" key="6">
    <source>
        <dbReference type="ARBA" id="ARBA00023316"/>
    </source>
</evidence>
<dbReference type="EMBL" id="MFDE01000014">
    <property type="protein sequence ID" value="OGE38713.1"/>
    <property type="molecule type" value="Genomic_DNA"/>
</dbReference>
<keyword evidence="3" id="KW-0133">Cell shape</keyword>
<keyword evidence="6" id="KW-0961">Cell wall biogenesis/degradation</keyword>
<dbReference type="GO" id="GO:0071555">
    <property type="term" value="P:cell wall organization"/>
    <property type="evidence" value="ECO:0007669"/>
    <property type="project" value="UniProtKB-KW"/>
</dbReference>
<keyword evidence="2" id="KW-0808">Transferase</keyword>
<comment type="caution">
    <text evidence="7">The sequence shown here is derived from an EMBL/GenBank/DDBJ whole genome shotgun (WGS) entry which is preliminary data.</text>
</comment>
<dbReference type="PROSITE" id="PS51191">
    <property type="entry name" value="FEMABX"/>
    <property type="match status" value="1"/>
</dbReference>
<protein>
    <recommendedName>
        <fullName evidence="9">FemAB family protein</fullName>
    </recommendedName>
</protein>
<gene>
    <name evidence="7" type="ORF">A3F00_03530</name>
</gene>
<dbReference type="AlphaFoldDB" id="A0A1F5KCN9"/>
<keyword evidence="4" id="KW-0573">Peptidoglycan synthesis</keyword>
<sequence>MDLRKISDNQKSEYNKLVTHVMQSWEWGEFRKNMGLKVLRYGLYDGEKIFKAFQLTIHHIPFTNLNVGYLPKGSVPDEELAEALIKIGHDQNCAFIKVEPNIEMESGKWKVENYNSQFSILNSQFIPSPKPLFTKHNFIIDLTKSEEELLKNMHPKTRYNIKVAQKHGVKVEERTDDEAFELYLKLYFETTKRQGYHGHNENYHRKVWETLRNADMARFLIATYNEEPLTAWMLLNFQDTLYYPYGGSSKSHPEVMANNLVAWEAMKLGKKLGLKKFDMWGALGPDADPKDPWYGFHKFKQGYGGKLVEYIGTYDLVLNWPIYWMFTAIDKLLPVKVFLLKLLRR</sequence>
<evidence type="ECO:0000256" key="4">
    <source>
        <dbReference type="ARBA" id="ARBA00022984"/>
    </source>
</evidence>
<keyword evidence="5" id="KW-0012">Acyltransferase</keyword>
<evidence type="ECO:0000256" key="2">
    <source>
        <dbReference type="ARBA" id="ARBA00022679"/>
    </source>
</evidence>
<dbReference type="Gene3D" id="3.40.630.30">
    <property type="match status" value="2"/>
</dbReference>
<dbReference type="GO" id="GO:0016755">
    <property type="term" value="F:aminoacyltransferase activity"/>
    <property type="evidence" value="ECO:0007669"/>
    <property type="project" value="InterPro"/>
</dbReference>
<dbReference type="Pfam" id="PF02388">
    <property type="entry name" value="FemAB"/>
    <property type="match status" value="1"/>
</dbReference>
<dbReference type="GO" id="GO:0009252">
    <property type="term" value="P:peptidoglycan biosynthetic process"/>
    <property type="evidence" value="ECO:0007669"/>
    <property type="project" value="UniProtKB-KW"/>
</dbReference>
<comment type="similarity">
    <text evidence="1">Belongs to the FemABX family.</text>
</comment>
<reference evidence="7 8" key="1">
    <citation type="journal article" date="2016" name="Nat. Commun.">
        <title>Thousands of microbial genomes shed light on interconnected biogeochemical processes in an aquifer system.</title>
        <authorList>
            <person name="Anantharaman K."/>
            <person name="Brown C.T."/>
            <person name="Hug L.A."/>
            <person name="Sharon I."/>
            <person name="Castelle C.J."/>
            <person name="Probst A.J."/>
            <person name="Thomas B.C."/>
            <person name="Singh A."/>
            <person name="Wilkins M.J."/>
            <person name="Karaoz U."/>
            <person name="Brodie E.L."/>
            <person name="Williams K.H."/>
            <person name="Hubbard S.S."/>
            <person name="Banfield J.F."/>
        </authorList>
    </citation>
    <scope>NUCLEOTIDE SEQUENCE [LARGE SCALE GENOMIC DNA]</scope>
</reference>
<proteinExistence type="inferred from homology"/>
<dbReference type="SUPFAM" id="SSF55729">
    <property type="entry name" value="Acyl-CoA N-acyltransferases (Nat)"/>
    <property type="match status" value="2"/>
</dbReference>
<evidence type="ECO:0008006" key="9">
    <source>
        <dbReference type="Google" id="ProtNLM"/>
    </source>
</evidence>
<dbReference type="InterPro" id="IPR016181">
    <property type="entry name" value="Acyl_CoA_acyltransferase"/>
</dbReference>
<name>A0A1F5KCN9_9BACT</name>
<accession>A0A1F5KCN9</accession>
<dbReference type="PANTHER" id="PTHR36174:SF1">
    <property type="entry name" value="LIPID II:GLYCINE GLYCYLTRANSFERASE"/>
    <property type="match status" value="1"/>
</dbReference>
<dbReference type="GO" id="GO:0008360">
    <property type="term" value="P:regulation of cell shape"/>
    <property type="evidence" value="ECO:0007669"/>
    <property type="project" value="UniProtKB-KW"/>
</dbReference>